<sequence length="345" mass="35848">MKTTVLVGGVGGARFLDGVRHLLGPTPFPAGAGDGDSANSVTAVVNIGDDAWMHGVRICPDLDTCMYTLGGGIDTERGWGREDETWNAKEELAAYGADPDWFGLGDRDLATHLIRTQMLDAGYRLSDITEALCKRWQPGVRLIPATDDRHETHVVVNRSGDVLGAGAGSPSPDDKVAIHFQEWWVRYRAKIPTHGFAQVGSDDAKPAPGVLDAIADADIVLLAPSNPVVSIGAIISVPGVRAALRTTSAPVVGISPVIGGAPLRGMADECLSVIGVETTAEAIGAHYGARSGTGILDGWLVAPGDTADIPGVATRAVPLLMTEPSATAQMVRDACDLVGVPVTPA</sequence>
<protein>
    <submittedName>
        <fullName evidence="3">2-phospho-L-lactate transferase</fullName>
    </submittedName>
</protein>
<dbReference type="InterPro" id="IPR002882">
    <property type="entry name" value="CofD"/>
</dbReference>
<dbReference type="Gene3D" id="1.10.8.240">
    <property type="entry name" value="CofD-like domain"/>
    <property type="match status" value="1"/>
</dbReference>
<name>A0ABQ1UWM3_9NOCA</name>
<dbReference type="HAMAP" id="MF_01257">
    <property type="entry name" value="CofD"/>
    <property type="match status" value="1"/>
</dbReference>
<proteinExistence type="inferred from homology"/>
<dbReference type="PANTHER" id="PTHR43007:SF1">
    <property type="entry name" value="2-PHOSPHO-L-LACTATE TRANSFERASE"/>
    <property type="match status" value="1"/>
</dbReference>
<organism evidence="3 4">
    <name type="scientific">Williamsia phyllosphaerae</name>
    <dbReference type="NCBI Taxonomy" id="885042"/>
    <lineage>
        <taxon>Bacteria</taxon>
        <taxon>Bacillati</taxon>
        <taxon>Actinomycetota</taxon>
        <taxon>Actinomycetes</taxon>
        <taxon>Mycobacteriales</taxon>
        <taxon>Nocardiaceae</taxon>
        <taxon>Williamsia</taxon>
    </lineage>
</organism>
<dbReference type="InterPro" id="IPR038136">
    <property type="entry name" value="CofD-like_dom_sf"/>
</dbReference>
<dbReference type="SUPFAM" id="SSF142338">
    <property type="entry name" value="CofD-like"/>
    <property type="match status" value="1"/>
</dbReference>
<gene>
    <name evidence="3" type="primary">cofD</name>
    <name evidence="3" type="ORF">GCM10007298_23750</name>
</gene>
<dbReference type="RefSeq" id="WP_188489833.1">
    <property type="nucleotide sequence ID" value="NZ_BMCS01000001.1"/>
</dbReference>
<dbReference type="EMBL" id="BMCS01000001">
    <property type="protein sequence ID" value="GGF27015.1"/>
    <property type="molecule type" value="Genomic_DNA"/>
</dbReference>
<reference evidence="4" key="1">
    <citation type="journal article" date="2019" name="Int. J. Syst. Evol. Microbiol.">
        <title>The Global Catalogue of Microorganisms (GCM) 10K type strain sequencing project: providing services to taxonomists for standard genome sequencing and annotation.</title>
        <authorList>
            <consortium name="The Broad Institute Genomics Platform"/>
            <consortium name="The Broad Institute Genome Sequencing Center for Infectious Disease"/>
            <person name="Wu L."/>
            <person name="Ma J."/>
        </authorList>
    </citation>
    <scope>NUCLEOTIDE SEQUENCE [LARGE SCALE GENOMIC DNA]</scope>
    <source>
        <strain evidence="4">CCM 7855</strain>
    </source>
</reference>
<evidence type="ECO:0000256" key="2">
    <source>
        <dbReference type="ARBA" id="ARBA00022842"/>
    </source>
</evidence>
<keyword evidence="1 3" id="KW-0808">Transferase</keyword>
<comment type="caution">
    <text evidence="3">The sequence shown here is derived from an EMBL/GenBank/DDBJ whole genome shotgun (WGS) entry which is preliminary data.</text>
</comment>
<dbReference type="CDD" id="cd07186">
    <property type="entry name" value="CofD_like"/>
    <property type="match status" value="1"/>
</dbReference>
<keyword evidence="2" id="KW-0460">Magnesium</keyword>
<evidence type="ECO:0000313" key="3">
    <source>
        <dbReference type="EMBL" id="GGF27015.1"/>
    </source>
</evidence>
<dbReference type="InterPro" id="IPR010115">
    <property type="entry name" value="FbiA/CofD"/>
</dbReference>
<dbReference type="Gene3D" id="3.40.50.10680">
    <property type="entry name" value="CofD-like domains"/>
    <property type="match status" value="1"/>
</dbReference>
<dbReference type="PANTHER" id="PTHR43007">
    <property type="entry name" value="2-PHOSPHO-L-LACTATE TRANSFERASE"/>
    <property type="match status" value="1"/>
</dbReference>
<accession>A0ABQ1UWM3</accession>
<evidence type="ECO:0000313" key="4">
    <source>
        <dbReference type="Proteomes" id="UP000632454"/>
    </source>
</evidence>
<evidence type="ECO:0000256" key="1">
    <source>
        <dbReference type="ARBA" id="ARBA00022679"/>
    </source>
</evidence>
<dbReference type="Proteomes" id="UP000632454">
    <property type="component" value="Unassembled WGS sequence"/>
</dbReference>
<keyword evidence="4" id="KW-1185">Reference proteome</keyword>
<dbReference type="NCBIfam" id="TIGR01819">
    <property type="entry name" value="F420_cofD"/>
    <property type="match status" value="1"/>
</dbReference>
<dbReference type="Pfam" id="PF01933">
    <property type="entry name" value="CofD"/>
    <property type="match status" value="1"/>
</dbReference>
<dbReference type="GO" id="GO:0016740">
    <property type="term" value="F:transferase activity"/>
    <property type="evidence" value="ECO:0007669"/>
    <property type="project" value="UniProtKB-KW"/>
</dbReference>